<accession>A0ABP0SJQ2</accession>
<evidence type="ECO:0000313" key="3">
    <source>
        <dbReference type="Proteomes" id="UP001642464"/>
    </source>
</evidence>
<dbReference type="InterPro" id="IPR037197">
    <property type="entry name" value="WWE_dom_sf"/>
</dbReference>
<keyword evidence="3" id="KW-1185">Reference proteome</keyword>
<gene>
    <name evidence="2" type="ORF">SCF082_LOCUS52207</name>
</gene>
<dbReference type="InterPro" id="IPR004170">
    <property type="entry name" value="WWE_dom"/>
</dbReference>
<proteinExistence type="predicted"/>
<dbReference type="Proteomes" id="UP001642464">
    <property type="component" value="Unassembled WGS sequence"/>
</dbReference>
<dbReference type="EMBL" id="CAXAMM010043995">
    <property type="protein sequence ID" value="CAK9112613.1"/>
    <property type="molecule type" value="Genomic_DNA"/>
</dbReference>
<sequence length="110" mass="12340">MAFHHLPQWPALQLTAAARTAMSWFFKVSRGWAPYSAEQSEQIEAAWSLCQTGARPISEQVPLGEWRVDLEKMPLAANSDARGGEERIFCQGCPLRISDEWLGERLGDPP</sequence>
<evidence type="ECO:0000313" key="2">
    <source>
        <dbReference type="EMBL" id="CAK9112613.1"/>
    </source>
</evidence>
<dbReference type="Pfam" id="PF02825">
    <property type="entry name" value="WWE"/>
    <property type="match status" value="1"/>
</dbReference>
<evidence type="ECO:0000259" key="1">
    <source>
        <dbReference type="Pfam" id="PF02825"/>
    </source>
</evidence>
<organism evidence="2 3">
    <name type="scientific">Durusdinium trenchii</name>
    <dbReference type="NCBI Taxonomy" id="1381693"/>
    <lineage>
        <taxon>Eukaryota</taxon>
        <taxon>Sar</taxon>
        <taxon>Alveolata</taxon>
        <taxon>Dinophyceae</taxon>
        <taxon>Suessiales</taxon>
        <taxon>Symbiodiniaceae</taxon>
        <taxon>Durusdinium</taxon>
    </lineage>
</organism>
<feature type="domain" description="WWE" evidence="1">
    <location>
        <begin position="23"/>
        <end position="73"/>
    </location>
</feature>
<reference evidence="2 3" key="1">
    <citation type="submission" date="2024-02" db="EMBL/GenBank/DDBJ databases">
        <authorList>
            <person name="Chen Y."/>
            <person name="Shah S."/>
            <person name="Dougan E. K."/>
            <person name="Thang M."/>
            <person name="Chan C."/>
        </authorList>
    </citation>
    <scope>NUCLEOTIDE SEQUENCE [LARGE SCALE GENOMIC DNA]</scope>
</reference>
<name>A0ABP0SJQ2_9DINO</name>
<protein>
    <recommendedName>
        <fullName evidence="1">WWE domain-containing protein</fullName>
    </recommendedName>
</protein>
<dbReference type="Gene3D" id="3.30.720.50">
    <property type="match status" value="1"/>
</dbReference>
<comment type="caution">
    <text evidence="2">The sequence shown here is derived from an EMBL/GenBank/DDBJ whole genome shotgun (WGS) entry which is preliminary data.</text>
</comment>